<feature type="domain" description="OmpA-like" evidence="6">
    <location>
        <begin position="403"/>
        <end position="525"/>
    </location>
</feature>
<name>A0A3D9RM44_9FLAO</name>
<evidence type="ECO:0000259" key="6">
    <source>
        <dbReference type="PROSITE" id="PS51123"/>
    </source>
</evidence>
<dbReference type="CDD" id="cd07185">
    <property type="entry name" value="OmpA_C-like"/>
    <property type="match status" value="1"/>
</dbReference>
<comment type="caution">
    <text evidence="7">The sequence shown here is derived from an EMBL/GenBank/DDBJ whole genome shotgun (WGS) entry which is preliminary data.</text>
</comment>
<sequence>MKKITLIILLFCAFQINAQDVNYSIKNISENTKLADFGVTYYGENSAVFASSRKDKSIRSRKWHLNKQPYLELFKGTMEAEGEIVNVERFSETINSKYHESNVAFTKDLKTVYFSRDNYIDKKAKKDTEGWVLIQLYKATIGDNGEWINIQSLPFNNDNYSTGHPVLNDKENKLYFTSDRPGGFGATDIYVVDVNKDGSYGEPINLGPNVNTRRKEMFPFIDENNVLYFSSNGYEDSKGQLDIYATKIIASEAIEPAVNLGSPINSKGDDFAFVKKSGEKWGHFSSNREGGKGDDDIYYFEELAPIKFDCNQVVEGVVREKDSGALLPGALVILYGKNGEKVESIIADKYASFSFIVDCETAYKIVGTKENYDEDSQEFVTSDERDLELAIGLTIAPSEFITVRGQLMVNIKPIYFDLDKSNIRKDAAMELEKVVRIMNKYPNIKIALGSHTDSRASDKYNWDLSNRRAKSSLEWIISKGIDASRITGEGYGETKLVNKCSNGVRCSEVEHQLNRRTEFVILNPEAAKN</sequence>
<dbReference type="Pfam" id="PF00691">
    <property type="entry name" value="OmpA"/>
    <property type="match status" value="1"/>
</dbReference>
<reference evidence="7 8" key="1">
    <citation type="submission" date="2018-08" db="EMBL/GenBank/DDBJ databases">
        <title>Genomic Encyclopedia of Type Strains, Phase III (KMG-III): the genomes of soil and plant-associated and newly described type strains.</title>
        <authorList>
            <person name="Whitman W."/>
        </authorList>
    </citation>
    <scope>NUCLEOTIDE SEQUENCE [LARGE SCALE GENOMIC DNA]</scope>
    <source>
        <strain evidence="7 8">325-5</strain>
    </source>
</reference>
<gene>
    <name evidence="7" type="ORF">BX611_2613</name>
</gene>
<evidence type="ECO:0000313" key="7">
    <source>
        <dbReference type="EMBL" id="REE80953.1"/>
    </source>
</evidence>
<organism evidence="7 8">
    <name type="scientific">Lutibacter oceani</name>
    <dbReference type="NCBI Taxonomy" id="1853311"/>
    <lineage>
        <taxon>Bacteria</taxon>
        <taxon>Pseudomonadati</taxon>
        <taxon>Bacteroidota</taxon>
        <taxon>Flavobacteriia</taxon>
        <taxon>Flavobacteriales</taxon>
        <taxon>Flavobacteriaceae</taxon>
        <taxon>Lutibacter</taxon>
    </lineage>
</organism>
<evidence type="ECO:0000256" key="1">
    <source>
        <dbReference type="ARBA" id="ARBA00004442"/>
    </source>
</evidence>
<evidence type="ECO:0000256" key="4">
    <source>
        <dbReference type="PROSITE-ProRule" id="PRU00473"/>
    </source>
</evidence>
<dbReference type="InterPro" id="IPR036737">
    <property type="entry name" value="OmpA-like_sf"/>
</dbReference>
<dbReference type="OrthoDB" id="9809364at2"/>
<evidence type="ECO:0000313" key="8">
    <source>
        <dbReference type="Proteomes" id="UP000256429"/>
    </source>
</evidence>
<evidence type="ECO:0000256" key="3">
    <source>
        <dbReference type="ARBA" id="ARBA00023237"/>
    </source>
</evidence>
<dbReference type="InterPro" id="IPR011659">
    <property type="entry name" value="WD40"/>
</dbReference>
<keyword evidence="5" id="KW-0732">Signal</keyword>
<dbReference type="PANTHER" id="PTHR30329">
    <property type="entry name" value="STATOR ELEMENT OF FLAGELLAR MOTOR COMPLEX"/>
    <property type="match status" value="1"/>
</dbReference>
<dbReference type="SUPFAM" id="SSF82171">
    <property type="entry name" value="DPP6 N-terminal domain-like"/>
    <property type="match status" value="1"/>
</dbReference>
<dbReference type="Gene3D" id="3.30.1330.60">
    <property type="entry name" value="OmpA-like domain"/>
    <property type="match status" value="1"/>
</dbReference>
<proteinExistence type="predicted"/>
<evidence type="ECO:0000256" key="2">
    <source>
        <dbReference type="ARBA" id="ARBA00023136"/>
    </source>
</evidence>
<dbReference type="AlphaFoldDB" id="A0A3D9RM44"/>
<comment type="subcellular location">
    <subcellularLocation>
        <location evidence="1">Cell outer membrane</location>
    </subcellularLocation>
</comment>
<dbReference type="RefSeq" id="WP_115881903.1">
    <property type="nucleotide sequence ID" value="NZ_QTTQ01000011.1"/>
</dbReference>
<evidence type="ECO:0000256" key="5">
    <source>
        <dbReference type="SAM" id="SignalP"/>
    </source>
</evidence>
<dbReference type="GO" id="GO:0009279">
    <property type="term" value="C:cell outer membrane"/>
    <property type="evidence" value="ECO:0007669"/>
    <property type="project" value="UniProtKB-SubCell"/>
</dbReference>
<dbReference type="InterPro" id="IPR050330">
    <property type="entry name" value="Bact_OuterMem_StrucFunc"/>
</dbReference>
<dbReference type="EMBL" id="QTTQ01000011">
    <property type="protein sequence ID" value="REE80953.1"/>
    <property type="molecule type" value="Genomic_DNA"/>
</dbReference>
<dbReference type="Proteomes" id="UP000256429">
    <property type="component" value="Unassembled WGS sequence"/>
</dbReference>
<dbReference type="PRINTS" id="PR01021">
    <property type="entry name" value="OMPADOMAIN"/>
</dbReference>
<dbReference type="SUPFAM" id="SSF103088">
    <property type="entry name" value="OmpA-like"/>
    <property type="match status" value="1"/>
</dbReference>
<feature type="signal peptide" evidence="5">
    <location>
        <begin position="1"/>
        <end position="18"/>
    </location>
</feature>
<feature type="chain" id="PRO_5017646378" evidence="5">
    <location>
        <begin position="19"/>
        <end position="529"/>
    </location>
</feature>
<dbReference type="Pfam" id="PF07676">
    <property type="entry name" value="PD40"/>
    <property type="match status" value="1"/>
</dbReference>
<dbReference type="PANTHER" id="PTHR30329:SF21">
    <property type="entry name" value="LIPOPROTEIN YIAD-RELATED"/>
    <property type="match status" value="1"/>
</dbReference>
<dbReference type="InterPro" id="IPR006664">
    <property type="entry name" value="OMP_bac"/>
</dbReference>
<protein>
    <submittedName>
        <fullName evidence="7">WD40 repeat protein</fullName>
    </submittedName>
</protein>
<dbReference type="PROSITE" id="PS51123">
    <property type="entry name" value="OMPA_2"/>
    <property type="match status" value="1"/>
</dbReference>
<dbReference type="InterPro" id="IPR006665">
    <property type="entry name" value="OmpA-like"/>
</dbReference>
<accession>A0A3D9RM44</accession>
<keyword evidence="3" id="KW-0998">Cell outer membrane</keyword>
<keyword evidence="2 4" id="KW-0472">Membrane</keyword>
<keyword evidence="8" id="KW-1185">Reference proteome</keyword>